<dbReference type="GO" id="GO:0030163">
    <property type="term" value="P:protein catabolic process"/>
    <property type="evidence" value="ECO:0007669"/>
    <property type="project" value="UniProtKB-UniRule"/>
</dbReference>
<dbReference type="InterPro" id="IPR000642">
    <property type="entry name" value="Peptidase_M41"/>
</dbReference>
<feature type="domain" description="AAA+ ATPase" evidence="17">
    <location>
        <begin position="197"/>
        <end position="336"/>
    </location>
</feature>
<keyword evidence="6 15" id="KW-0479">Metal-binding</keyword>
<dbReference type="FunFam" id="1.20.58.760:FF:000001">
    <property type="entry name" value="ATP-dependent zinc metalloprotease FtsH"/>
    <property type="match status" value="1"/>
</dbReference>
<gene>
    <name evidence="15 19" type="primary">ftsH</name>
    <name evidence="18" type="ORF">HXX08_05990</name>
    <name evidence="19" type="ORF">OZ401_000545</name>
</gene>
<comment type="cofactor">
    <cofactor evidence="15">
        <name>Zn(2+)</name>
        <dbReference type="ChEBI" id="CHEBI:29105"/>
    </cofactor>
    <text evidence="15">Binds 1 zinc ion per subunit.</text>
</comment>
<evidence type="ECO:0000256" key="4">
    <source>
        <dbReference type="ARBA" id="ARBA00022670"/>
    </source>
</evidence>
<accession>A0A8T7LWR9</accession>
<dbReference type="InterPro" id="IPR005936">
    <property type="entry name" value="FtsH"/>
</dbReference>
<name>A0A8T7LWR9_9CHLR</name>
<dbReference type="GO" id="GO:0016887">
    <property type="term" value="F:ATP hydrolysis activity"/>
    <property type="evidence" value="ECO:0007669"/>
    <property type="project" value="UniProtKB-UniRule"/>
</dbReference>
<dbReference type="RefSeq" id="WP_341469184.1">
    <property type="nucleotide sequence ID" value="NZ_CP128399.1"/>
</dbReference>
<keyword evidence="12 15" id="KW-0482">Metalloprotease</keyword>
<dbReference type="FunFam" id="3.40.50.300:FF:000001">
    <property type="entry name" value="ATP-dependent zinc metalloprotease FtsH"/>
    <property type="match status" value="1"/>
</dbReference>
<protein>
    <recommendedName>
        <fullName evidence="15">ATP-dependent zinc metalloprotease FtsH</fullName>
        <ecNumber evidence="15">3.4.24.-</ecNumber>
    </recommendedName>
</protein>
<dbReference type="SUPFAM" id="SSF52540">
    <property type="entry name" value="P-loop containing nucleoside triphosphate hydrolases"/>
    <property type="match status" value="1"/>
</dbReference>
<dbReference type="GO" id="GO:0008270">
    <property type="term" value="F:zinc ion binding"/>
    <property type="evidence" value="ECO:0007669"/>
    <property type="project" value="UniProtKB-UniRule"/>
</dbReference>
<dbReference type="GO" id="GO:0004222">
    <property type="term" value="F:metalloendopeptidase activity"/>
    <property type="evidence" value="ECO:0007669"/>
    <property type="project" value="InterPro"/>
</dbReference>
<feature type="binding site" evidence="15">
    <location>
        <position position="503"/>
    </location>
    <ligand>
        <name>Zn(2+)</name>
        <dbReference type="ChEBI" id="CHEBI:29105"/>
        <note>catalytic</note>
    </ligand>
</feature>
<dbReference type="InterPro" id="IPR003593">
    <property type="entry name" value="AAA+_ATPase"/>
</dbReference>
<dbReference type="PROSITE" id="PS00674">
    <property type="entry name" value="AAA"/>
    <property type="match status" value="1"/>
</dbReference>
<dbReference type="Gene3D" id="3.40.50.300">
    <property type="entry name" value="P-loop containing nucleotide triphosphate hydrolases"/>
    <property type="match status" value="1"/>
</dbReference>
<dbReference type="PANTHER" id="PTHR23076:SF97">
    <property type="entry name" value="ATP-DEPENDENT ZINC METALLOPROTEASE YME1L1"/>
    <property type="match status" value="1"/>
</dbReference>
<evidence type="ECO:0000256" key="14">
    <source>
        <dbReference type="ARBA" id="ARBA00061570"/>
    </source>
</evidence>
<comment type="similarity">
    <text evidence="2 15">In the C-terminal section; belongs to the peptidase M41 family.</text>
</comment>
<evidence type="ECO:0000256" key="15">
    <source>
        <dbReference type="HAMAP-Rule" id="MF_01458"/>
    </source>
</evidence>
<keyword evidence="3 15" id="KW-1003">Cell membrane</keyword>
<sequence>MSKRKLIIGAVILTAIVAFFLILFTSGPTGTTVNYNDFLKKAVNGEVTTITTNQSNHTINFTVGSEPDKSYTTTLPGGLTRIDDVLISYGVPLDKYPMLKTDSSAWISGVRSVLLMLLPVIIILGFWFLMSRRSAGSGGGMDSQFSFGRSNAKTVTPQKVGVTFADVAGNEEAKQELEEVVEFLKDHTRFTELGARIPKGVLLVGPPGTGKTLLAKAVAGEANVPFMSVSGSEFVEMFVGVGAARVRDLFARAKKMAPCIIFIDEVDALARKRGVRVGGGTEEREQTLNQILVEMDGFDSATNIIIIAATNRADILDPAFLRPGRFDRQIQVDNPDYLGRVAILQVHSKGKPLAPEVDYNRIARQTAGFSGADLANLVNEAAILTARRNKRQIGMDELEESIDRVVAGPERKSRVISEHEKIVTAYHEVGHALCAKLAGGVDPVQKISIISRGRMGGYTRVAADEDRSLMTKTQLEGFMTFALGGHAAEELMFGEASTGPSNDIERVTQMARAMVTEYGMSRLGPVAYGENMGGRQRVANYSNTVAFEIDREVTAMINEALNRSRSILSTYRRHLVAISNLVLEKEVISGDEMDALFEQVLQEFQAEESIKLLTYKYNDATKPFERKTEPGKTGTGTNG</sequence>
<dbReference type="GO" id="GO:0005524">
    <property type="term" value="F:ATP binding"/>
    <property type="evidence" value="ECO:0007669"/>
    <property type="project" value="UniProtKB-UniRule"/>
</dbReference>
<keyword evidence="8 15" id="KW-0378">Hydrolase</keyword>
<evidence type="ECO:0000256" key="16">
    <source>
        <dbReference type="RuleBase" id="RU003651"/>
    </source>
</evidence>
<dbReference type="EMBL" id="CP128399">
    <property type="protein sequence ID" value="WJW67285.1"/>
    <property type="molecule type" value="Genomic_DNA"/>
</dbReference>
<comment type="similarity">
    <text evidence="14 15">In the central section; belongs to the AAA ATPase family.</text>
</comment>
<reference evidence="18 20" key="1">
    <citation type="submission" date="2020-06" db="EMBL/GenBank/DDBJ databases">
        <title>Anoxygenic phototrophic Chloroflexota member uses a Type I reaction center.</title>
        <authorList>
            <person name="Tsuji J.M."/>
            <person name="Shaw N.A."/>
            <person name="Nagashima S."/>
            <person name="Venkiteswaran J."/>
            <person name="Schiff S.L."/>
            <person name="Hanada S."/>
            <person name="Tank M."/>
            <person name="Neufeld J.D."/>
        </authorList>
    </citation>
    <scope>NUCLEOTIDE SEQUENCE [LARGE SCALE GENOMIC DNA]</scope>
    <source>
        <strain evidence="18">L227-S17</strain>
    </source>
</reference>
<dbReference type="GO" id="GO:0005886">
    <property type="term" value="C:plasma membrane"/>
    <property type="evidence" value="ECO:0007669"/>
    <property type="project" value="UniProtKB-SubCell"/>
</dbReference>
<evidence type="ECO:0000256" key="6">
    <source>
        <dbReference type="ARBA" id="ARBA00022723"/>
    </source>
</evidence>
<dbReference type="Pfam" id="PF01434">
    <property type="entry name" value="Peptidase_M41"/>
    <property type="match status" value="1"/>
</dbReference>
<comment type="function">
    <text evidence="15">Acts as a processive, ATP-dependent zinc metallopeptidase for both cytoplasmic and membrane proteins. Plays a role in the quality control of integral membrane proteins.</text>
</comment>
<dbReference type="AlphaFoldDB" id="A0A8T7LWR9"/>
<dbReference type="InterPro" id="IPR027417">
    <property type="entry name" value="P-loop_NTPase"/>
</dbReference>
<dbReference type="HAMAP" id="MF_01458">
    <property type="entry name" value="FtsH"/>
    <property type="match status" value="1"/>
</dbReference>
<dbReference type="GO" id="GO:0006508">
    <property type="term" value="P:proteolysis"/>
    <property type="evidence" value="ECO:0007669"/>
    <property type="project" value="UniProtKB-KW"/>
</dbReference>
<dbReference type="InterPro" id="IPR003960">
    <property type="entry name" value="ATPase_AAA_CS"/>
</dbReference>
<keyword evidence="13 15" id="KW-0472">Membrane</keyword>
<dbReference type="InterPro" id="IPR011546">
    <property type="entry name" value="Pept_M41_FtsH_extracell"/>
</dbReference>
<dbReference type="PANTHER" id="PTHR23076">
    <property type="entry name" value="METALLOPROTEASE M41 FTSH"/>
    <property type="match status" value="1"/>
</dbReference>
<organism evidence="18 20">
    <name type="scientific">Candidatus Chlorohelix allophototropha</name>
    <dbReference type="NCBI Taxonomy" id="3003348"/>
    <lineage>
        <taxon>Bacteria</taxon>
        <taxon>Bacillati</taxon>
        <taxon>Chloroflexota</taxon>
        <taxon>Chloroflexia</taxon>
        <taxon>Candidatus Chloroheliales</taxon>
        <taxon>Candidatus Chloroheliaceae</taxon>
        <taxon>Candidatus Chlorohelix</taxon>
    </lineage>
</organism>
<evidence type="ECO:0000313" key="19">
    <source>
        <dbReference type="EMBL" id="WJW67285.1"/>
    </source>
</evidence>
<evidence type="ECO:0000256" key="9">
    <source>
        <dbReference type="ARBA" id="ARBA00022833"/>
    </source>
</evidence>
<evidence type="ECO:0000256" key="3">
    <source>
        <dbReference type="ARBA" id="ARBA00022475"/>
    </source>
</evidence>
<dbReference type="Proteomes" id="UP001431572">
    <property type="component" value="Chromosome 1"/>
</dbReference>
<dbReference type="Gene3D" id="1.20.58.760">
    <property type="entry name" value="Peptidase M41"/>
    <property type="match status" value="1"/>
</dbReference>
<keyword evidence="5 15" id="KW-0812">Transmembrane</keyword>
<evidence type="ECO:0000313" key="20">
    <source>
        <dbReference type="Proteomes" id="UP000521676"/>
    </source>
</evidence>
<feature type="active site" evidence="15">
    <location>
        <position position="428"/>
    </location>
</feature>
<evidence type="ECO:0000256" key="11">
    <source>
        <dbReference type="ARBA" id="ARBA00022989"/>
    </source>
</evidence>
<proteinExistence type="inferred from homology"/>
<dbReference type="InterPro" id="IPR003959">
    <property type="entry name" value="ATPase_AAA_core"/>
</dbReference>
<dbReference type="Pfam" id="PF06480">
    <property type="entry name" value="FtsH_ext"/>
    <property type="match status" value="1"/>
</dbReference>
<keyword evidence="10 15" id="KW-0067">ATP-binding</keyword>
<dbReference type="FunFam" id="1.10.8.60:FF:000001">
    <property type="entry name" value="ATP-dependent zinc metalloprotease FtsH"/>
    <property type="match status" value="1"/>
</dbReference>
<dbReference type="Pfam" id="PF00004">
    <property type="entry name" value="AAA"/>
    <property type="match status" value="1"/>
</dbReference>
<evidence type="ECO:0000313" key="18">
    <source>
        <dbReference type="EMBL" id="NWJ45413.1"/>
    </source>
</evidence>
<dbReference type="NCBIfam" id="TIGR01241">
    <property type="entry name" value="FtsH_fam"/>
    <property type="match status" value="1"/>
</dbReference>
<keyword evidence="4 15" id="KW-0645">Protease</keyword>
<feature type="binding site" evidence="15">
    <location>
        <begin position="205"/>
        <end position="212"/>
    </location>
    <ligand>
        <name>ATP</name>
        <dbReference type="ChEBI" id="CHEBI:30616"/>
    </ligand>
</feature>
<dbReference type="SMART" id="SM00382">
    <property type="entry name" value="AAA"/>
    <property type="match status" value="1"/>
</dbReference>
<dbReference type="GO" id="GO:0004176">
    <property type="term" value="F:ATP-dependent peptidase activity"/>
    <property type="evidence" value="ECO:0007669"/>
    <property type="project" value="InterPro"/>
</dbReference>
<comment type="similarity">
    <text evidence="16">Belongs to the AAA ATPase family.</text>
</comment>
<feature type="transmembrane region" description="Helical" evidence="15">
    <location>
        <begin position="105"/>
        <end position="129"/>
    </location>
</feature>
<keyword evidence="7 15" id="KW-0547">Nucleotide-binding</keyword>
<dbReference type="EC" id="3.4.24.-" evidence="15"/>
<keyword evidence="21" id="KW-1185">Reference proteome</keyword>
<evidence type="ECO:0000256" key="5">
    <source>
        <dbReference type="ARBA" id="ARBA00022692"/>
    </source>
</evidence>
<evidence type="ECO:0000256" key="10">
    <source>
        <dbReference type="ARBA" id="ARBA00022840"/>
    </source>
</evidence>
<evidence type="ECO:0000256" key="7">
    <source>
        <dbReference type="ARBA" id="ARBA00022741"/>
    </source>
</evidence>
<dbReference type="InterPro" id="IPR037219">
    <property type="entry name" value="Peptidase_M41-like"/>
</dbReference>
<feature type="binding site" evidence="15">
    <location>
        <position position="431"/>
    </location>
    <ligand>
        <name>Zn(2+)</name>
        <dbReference type="ChEBI" id="CHEBI:29105"/>
        <note>catalytic</note>
    </ligand>
</feature>
<comment type="subcellular location">
    <subcellularLocation>
        <location evidence="15">Cell membrane</location>
        <topology evidence="15">Multi-pass membrane protein</topology>
        <orientation evidence="15">Cytoplasmic side</orientation>
    </subcellularLocation>
    <subcellularLocation>
        <location evidence="1">Membrane</location>
    </subcellularLocation>
</comment>
<evidence type="ECO:0000256" key="13">
    <source>
        <dbReference type="ARBA" id="ARBA00023136"/>
    </source>
</evidence>
<feature type="binding site" evidence="15">
    <location>
        <position position="427"/>
    </location>
    <ligand>
        <name>Zn(2+)</name>
        <dbReference type="ChEBI" id="CHEBI:29105"/>
        <note>catalytic</note>
    </ligand>
</feature>
<dbReference type="CDD" id="cd19501">
    <property type="entry name" value="RecA-like_FtsH"/>
    <property type="match status" value="1"/>
</dbReference>
<dbReference type="Pfam" id="PF17862">
    <property type="entry name" value="AAA_lid_3"/>
    <property type="match status" value="1"/>
</dbReference>
<feature type="transmembrane region" description="Helical" evidence="15">
    <location>
        <begin position="7"/>
        <end position="26"/>
    </location>
</feature>
<dbReference type="Gene3D" id="1.10.8.60">
    <property type="match status" value="1"/>
</dbReference>
<evidence type="ECO:0000256" key="1">
    <source>
        <dbReference type="ARBA" id="ARBA00004370"/>
    </source>
</evidence>
<evidence type="ECO:0000256" key="8">
    <source>
        <dbReference type="ARBA" id="ARBA00022801"/>
    </source>
</evidence>
<reference evidence="19" key="2">
    <citation type="journal article" date="2024" name="Nature">
        <title>Anoxygenic phototroph of the Chloroflexota uses a type I reaction centre.</title>
        <authorList>
            <person name="Tsuji J.M."/>
            <person name="Shaw N.A."/>
            <person name="Nagashima S."/>
            <person name="Venkiteswaran J.J."/>
            <person name="Schiff S.L."/>
            <person name="Watanabe T."/>
            <person name="Fukui M."/>
            <person name="Hanada S."/>
            <person name="Tank M."/>
            <person name="Neufeld J.D."/>
        </authorList>
    </citation>
    <scope>NUCLEOTIDE SEQUENCE</scope>
    <source>
        <strain evidence="19">L227-S17</strain>
    </source>
</reference>
<dbReference type="SUPFAM" id="SSF140990">
    <property type="entry name" value="FtsH protease domain-like"/>
    <property type="match status" value="1"/>
</dbReference>
<dbReference type="EMBL" id="JACATZ010000001">
    <property type="protein sequence ID" value="NWJ45413.1"/>
    <property type="molecule type" value="Genomic_DNA"/>
</dbReference>
<dbReference type="Proteomes" id="UP000521676">
    <property type="component" value="Unassembled WGS sequence"/>
</dbReference>
<evidence type="ECO:0000256" key="12">
    <source>
        <dbReference type="ARBA" id="ARBA00023049"/>
    </source>
</evidence>
<evidence type="ECO:0000259" key="17">
    <source>
        <dbReference type="SMART" id="SM00382"/>
    </source>
</evidence>
<evidence type="ECO:0000256" key="2">
    <source>
        <dbReference type="ARBA" id="ARBA00010044"/>
    </source>
</evidence>
<keyword evidence="9 15" id="KW-0862">Zinc</keyword>
<evidence type="ECO:0000313" key="21">
    <source>
        <dbReference type="Proteomes" id="UP001431572"/>
    </source>
</evidence>
<keyword evidence="11 15" id="KW-1133">Transmembrane helix</keyword>
<dbReference type="InterPro" id="IPR041569">
    <property type="entry name" value="AAA_lid_3"/>
</dbReference>
<comment type="subunit">
    <text evidence="15">Homohexamer.</text>
</comment>